<gene>
    <name evidence="2" type="ORF">L195_g008299</name>
</gene>
<feature type="compositionally biased region" description="Pro residues" evidence="1">
    <location>
        <begin position="1"/>
        <end position="17"/>
    </location>
</feature>
<reference evidence="2 3" key="1">
    <citation type="journal article" date="2014" name="Am. J. Bot.">
        <title>Genome assembly and annotation for red clover (Trifolium pratense; Fabaceae).</title>
        <authorList>
            <person name="Istvanek J."/>
            <person name="Jaros M."/>
            <person name="Krenek A."/>
            <person name="Repkova J."/>
        </authorList>
    </citation>
    <scope>NUCLEOTIDE SEQUENCE [LARGE SCALE GENOMIC DNA]</scope>
    <source>
        <strain evidence="3">cv. Tatra</strain>
        <tissue evidence="2">Young leaves</tissue>
    </source>
</reference>
<organism evidence="2 3">
    <name type="scientific">Trifolium pratense</name>
    <name type="common">Red clover</name>
    <dbReference type="NCBI Taxonomy" id="57577"/>
    <lineage>
        <taxon>Eukaryota</taxon>
        <taxon>Viridiplantae</taxon>
        <taxon>Streptophyta</taxon>
        <taxon>Embryophyta</taxon>
        <taxon>Tracheophyta</taxon>
        <taxon>Spermatophyta</taxon>
        <taxon>Magnoliopsida</taxon>
        <taxon>eudicotyledons</taxon>
        <taxon>Gunneridae</taxon>
        <taxon>Pentapetalae</taxon>
        <taxon>rosids</taxon>
        <taxon>fabids</taxon>
        <taxon>Fabales</taxon>
        <taxon>Fabaceae</taxon>
        <taxon>Papilionoideae</taxon>
        <taxon>50 kb inversion clade</taxon>
        <taxon>NPAAA clade</taxon>
        <taxon>Hologalegina</taxon>
        <taxon>IRL clade</taxon>
        <taxon>Trifolieae</taxon>
        <taxon>Trifolium</taxon>
    </lineage>
</organism>
<feature type="non-terminal residue" evidence="2">
    <location>
        <position position="64"/>
    </location>
</feature>
<sequence>MASSSPTPPESSSPTPIPEERVPIHIVRSTQLPIGRSSPSLCIIQVFIIGPVKQIKKAEDMLRG</sequence>
<reference evidence="2 3" key="2">
    <citation type="journal article" date="2017" name="Front. Plant Sci.">
        <title>Gene Classification and Mining of Molecular Markers Useful in Red Clover (Trifolium pratense) Breeding.</title>
        <authorList>
            <person name="Istvanek J."/>
            <person name="Dluhosova J."/>
            <person name="Dluhos P."/>
            <person name="Patkova L."/>
            <person name="Nedelnik J."/>
            <person name="Repkova J."/>
        </authorList>
    </citation>
    <scope>NUCLEOTIDE SEQUENCE [LARGE SCALE GENOMIC DNA]</scope>
    <source>
        <strain evidence="3">cv. Tatra</strain>
        <tissue evidence="2">Young leaves</tissue>
    </source>
</reference>
<evidence type="ECO:0000256" key="1">
    <source>
        <dbReference type="SAM" id="MobiDB-lite"/>
    </source>
</evidence>
<dbReference type="AlphaFoldDB" id="A0A2K3P8T2"/>
<evidence type="ECO:0000313" key="3">
    <source>
        <dbReference type="Proteomes" id="UP000236291"/>
    </source>
</evidence>
<dbReference type="Proteomes" id="UP000236291">
    <property type="component" value="Unassembled WGS sequence"/>
</dbReference>
<dbReference type="EMBL" id="ASHM01004714">
    <property type="protein sequence ID" value="PNY11688.1"/>
    <property type="molecule type" value="Genomic_DNA"/>
</dbReference>
<name>A0A2K3P8T2_TRIPR</name>
<proteinExistence type="predicted"/>
<accession>A0A2K3P8T2</accession>
<comment type="caution">
    <text evidence="2">The sequence shown here is derived from an EMBL/GenBank/DDBJ whole genome shotgun (WGS) entry which is preliminary data.</text>
</comment>
<feature type="region of interest" description="Disordered" evidence="1">
    <location>
        <begin position="1"/>
        <end position="22"/>
    </location>
</feature>
<protein>
    <submittedName>
        <fullName evidence="2">Uncharacterized protein</fullName>
    </submittedName>
</protein>
<evidence type="ECO:0000313" key="2">
    <source>
        <dbReference type="EMBL" id="PNY11688.1"/>
    </source>
</evidence>